<feature type="domain" description="CMP/dCMP-type deaminase" evidence="2">
    <location>
        <begin position="13"/>
        <end position="143"/>
    </location>
</feature>
<evidence type="ECO:0000313" key="4">
    <source>
        <dbReference type="Proteomes" id="UP000093044"/>
    </source>
</evidence>
<dbReference type="Gene3D" id="3.40.140.10">
    <property type="entry name" value="Cytidine Deaminase, domain 2"/>
    <property type="match status" value="1"/>
</dbReference>
<dbReference type="SUPFAM" id="SSF53927">
    <property type="entry name" value="Cytidine deaminase-like"/>
    <property type="match status" value="1"/>
</dbReference>
<accession>A0A1B2I897</accession>
<dbReference type="GO" id="GO:0003824">
    <property type="term" value="F:catalytic activity"/>
    <property type="evidence" value="ECO:0007669"/>
    <property type="project" value="InterPro"/>
</dbReference>
<dbReference type="KEGG" id="cpor:BED41_14480"/>
<keyword evidence="4" id="KW-1185">Reference proteome</keyword>
<sequence length="182" mass="20698">MNKPQLILKAIKENLIPLTQKEVTAGNHVFGGLVLDKESCRVITAGSNNRQANPIYHGEIDTIQRFFADGDHPNPADCIFVASHDPCSMCISAISWAGFHEIWVLFGYDDVEKEFGMPVDIMMYKEVFGAEGATDYNKFFRKYYLKKEAAKQENAAELRKEIAEIEKLYGEMRVEDFDYPGM</sequence>
<dbReference type="OrthoDB" id="9802676at2"/>
<evidence type="ECO:0000259" key="2">
    <source>
        <dbReference type="PROSITE" id="PS51747"/>
    </source>
</evidence>
<reference evidence="3" key="1">
    <citation type="submission" date="2016-08" db="EMBL/GenBank/DDBJ databases">
        <title>Complete genome of Cloacibacillus porcorum.</title>
        <authorList>
            <person name="Looft T."/>
            <person name="Bayles D.O."/>
            <person name="Alt D.P."/>
        </authorList>
    </citation>
    <scope>NUCLEOTIDE SEQUENCE [LARGE SCALE GENOMIC DNA]</scope>
    <source>
        <strain evidence="3">CL-84</strain>
    </source>
</reference>
<dbReference type="RefSeq" id="WP_066747909.1">
    <property type="nucleotide sequence ID" value="NZ_CP016757.1"/>
</dbReference>
<dbReference type="GeneID" id="83059051"/>
<dbReference type="Proteomes" id="UP000093044">
    <property type="component" value="Chromosome"/>
</dbReference>
<dbReference type="InterPro" id="IPR002125">
    <property type="entry name" value="CMP_dCMP_dom"/>
</dbReference>
<gene>
    <name evidence="3" type="ORF">BED41_14480</name>
</gene>
<proteinExistence type="predicted"/>
<evidence type="ECO:0000313" key="3">
    <source>
        <dbReference type="EMBL" id="ANZ46200.1"/>
    </source>
</evidence>
<dbReference type="Pfam" id="PF00383">
    <property type="entry name" value="dCMP_cyt_deam_1"/>
    <property type="match status" value="1"/>
</dbReference>
<feature type="coiled-coil region" evidence="1">
    <location>
        <begin position="146"/>
        <end position="175"/>
    </location>
</feature>
<keyword evidence="1" id="KW-0175">Coiled coil</keyword>
<dbReference type="AlphaFoldDB" id="A0A1B2I897"/>
<evidence type="ECO:0000256" key="1">
    <source>
        <dbReference type="SAM" id="Coils"/>
    </source>
</evidence>
<dbReference type="EMBL" id="CP016757">
    <property type="protein sequence ID" value="ANZ46200.1"/>
    <property type="molecule type" value="Genomic_DNA"/>
</dbReference>
<name>A0A1B2I897_9BACT</name>
<protein>
    <recommendedName>
        <fullName evidence="2">CMP/dCMP-type deaminase domain-containing protein</fullName>
    </recommendedName>
</protein>
<dbReference type="STRING" id="1197717.BED41_14480"/>
<organism evidence="3 4">
    <name type="scientific">Cloacibacillus porcorum</name>
    <dbReference type="NCBI Taxonomy" id="1197717"/>
    <lineage>
        <taxon>Bacteria</taxon>
        <taxon>Thermotogati</taxon>
        <taxon>Synergistota</taxon>
        <taxon>Synergistia</taxon>
        <taxon>Synergistales</taxon>
        <taxon>Synergistaceae</taxon>
        <taxon>Cloacibacillus</taxon>
    </lineage>
</organism>
<dbReference type="PROSITE" id="PS51747">
    <property type="entry name" value="CYT_DCMP_DEAMINASES_2"/>
    <property type="match status" value="1"/>
</dbReference>
<dbReference type="InterPro" id="IPR016193">
    <property type="entry name" value="Cytidine_deaminase-like"/>
</dbReference>